<accession>A0ABR7ZZP2</accession>
<proteinExistence type="predicted"/>
<evidence type="ECO:0000313" key="2">
    <source>
        <dbReference type="EMBL" id="MBD2189054.1"/>
    </source>
</evidence>
<feature type="region of interest" description="Disordered" evidence="1">
    <location>
        <begin position="1"/>
        <end position="23"/>
    </location>
</feature>
<protein>
    <submittedName>
        <fullName evidence="2">Uncharacterized protein</fullName>
    </submittedName>
</protein>
<keyword evidence="3" id="KW-1185">Reference proteome</keyword>
<organism evidence="2 3">
    <name type="scientific">Pseudanabaena mucicola FACHB-723</name>
    <dbReference type="NCBI Taxonomy" id="2692860"/>
    <lineage>
        <taxon>Bacteria</taxon>
        <taxon>Bacillati</taxon>
        <taxon>Cyanobacteriota</taxon>
        <taxon>Cyanophyceae</taxon>
        <taxon>Pseudanabaenales</taxon>
        <taxon>Pseudanabaenaceae</taxon>
        <taxon>Pseudanabaena</taxon>
    </lineage>
</organism>
<reference evidence="2 3" key="1">
    <citation type="journal article" date="2020" name="ISME J.">
        <title>Comparative genomics reveals insights into cyanobacterial evolution and habitat adaptation.</title>
        <authorList>
            <person name="Chen M.Y."/>
            <person name="Teng W.K."/>
            <person name="Zhao L."/>
            <person name="Hu C.X."/>
            <person name="Zhou Y.K."/>
            <person name="Han B.P."/>
            <person name="Song L.R."/>
            <person name="Shu W.S."/>
        </authorList>
    </citation>
    <scope>NUCLEOTIDE SEQUENCE [LARGE SCALE GENOMIC DNA]</scope>
    <source>
        <strain evidence="2 3">FACHB-723</strain>
    </source>
</reference>
<name>A0ABR7ZZP2_9CYAN</name>
<dbReference type="RefSeq" id="WP_190403893.1">
    <property type="nucleotide sequence ID" value="NZ_JACJQB010000027.1"/>
</dbReference>
<dbReference type="EMBL" id="JACJQB010000027">
    <property type="protein sequence ID" value="MBD2189054.1"/>
    <property type="molecule type" value="Genomic_DNA"/>
</dbReference>
<sequence length="55" mass="6357">MNNLSPFTTQKPDRKFPTSNSDRTLITQNPIAKILKSIKTPIFFGLRMLEQSPFF</sequence>
<dbReference type="Proteomes" id="UP000642094">
    <property type="component" value="Unassembled WGS sequence"/>
</dbReference>
<feature type="compositionally biased region" description="Polar residues" evidence="1">
    <location>
        <begin position="1"/>
        <end position="10"/>
    </location>
</feature>
<comment type="caution">
    <text evidence="2">The sequence shown here is derived from an EMBL/GenBank/DDBJ whole genome shotgun (WGS) entry which is preliminary data.</text>
</comment>
<evidence type="ECO:0000313" key="3">
    <source>
        <dbReference type="Proteomes" id="UP000642094"/>
    </source>
</evidence>
<evidence type="ECO:0000256" key="1">
    <source>
        <dbReference type="SAM" id="MobiDB-lite"/>
    </source>
</evidence>
<gene>
    <name evidence="2" type="ORF">H6F41_12990</name>
</gene>